<dbReference type="InterPro" id="IPR019539">
    <property type="entry name" value="GalKase_N"/>
</dbReference>
<proteinExistence type="inferred from homology"/>
<keyword evidence="9" id="KW-0299">Galactose metabolism</keyword>
<dbReference type="Pfam" id="PF08544">
    <property type="entry name" value="GHMP_kinases_C"/>
    <property type="match status" value="1"/>
</dbReference>
<gene>
    <name evidence="15" type="ORF">ATC1_12287</name>
</gene>
<dbReference type="FunFam" id="3.30.230.10:FF:000017">
    <property type="entry name" value="Galactokinase"/>
    <property type="match status" value="1"/>
</dbReference>
<evidence type="ECO:0000256" key="6">
    <source>
        <dbReference type="ARBA" id="ARBA00022777"/>
    </source>
</evidence>
<name>A0A0K8PAR8_9CHLR</name>
<dbReference type="AlphaFoldDB" id="A0A0K8PAR8"/>
<dbReference type="OrthoDB" id="250531at2"/>
<reference evidence="15" key="1">
    <citation type="journal article" date="2015" name="Genome Announc.">
        <title>Draft Genome Sequence of Anaerolineae Strain TC1, a Novel Isolate from a Methanogenic Wastewater Treatment System.</title>
        <authorList>
            <person name="Matsuura N."/>
            <person name="Tourlousse D.M."/>
            <person name="Sun L."/>
            <person name="Toyonaga M."/>
            <person name="Kuroda K."/>
            <person name="Ohashi A."/>
            <person name="Cruz R."/>
            <person name="Yamaguchi T."/>
            <person name="Sekiguchi Y."/>
        </authorList>
    </citation>
    <scope>NUCLEOTIDE SEQUENCE [LARGE SCALE GENOMIC DNA]</scope>
    <source>
        <strain evidence="15">TC1</strain>
    </source>
</reference>
<dbReference type="STRING" id="1678840.ATC1_12287"/>
<dbReference type="Gene3D" id="3.30.70.890">
    <property type="entry name" value="GHMP kinase, C-terminal domain"/>
    <property type="match status" value="1"/>
</dbReference>
<dbReference type="PROSITE" id="PS00106">
    <property type="entry name" value="GALACTOKINASE"/>
    <property type="match status" value="1"/>
</dbReference>
<dbReference type="GO" id="GO:0006012">
    <property type="term" value="P:galactose metabolic process"/>
    <property type="evidence" value="ECO:0007669"/>
    <property type="project" value="UniProtKB-UniRule"/>
</dbReference>
<feature type="domain" description="Galactokinase N-terminal" evidence="14">
    <location>
        <begin position="8"/>
        <end position="55"/>
    </location>
</feature>
<protein>
    <recommendedName>
        <fullName evidence="11">Galactokinase</fullName>
        <ecNumber evidence="11">2.7.1.6</ecNumber>
    </recommendedName>
</protein>
<keyword evidence="5" id="KW-0547">Nucleotide-binding</keyword>
<sequence>MLENVIAAFQKVYHCEPDFVLRSPGRVNLIGEHTDYNDGFVFPLAIKYAQWLAIRANEKPEVKLHSVNLETDGIFSLADFSQKSEGWIRYPQGIAYTLSQNGYKLTGWDGLLMGDLPIGAGLSSSAALEMVVARAFSLLGGYSWDPKKMALLAQKTENQWVGMNCGIMDQLISGCGEAGKAVLIDCRSLDLSSYMLPRGTVIVVMDTMVKHSLISSAYNERREQCMEGAKFFKRQVLRDVSMDEFADRKNQLSEVVMRRCQHVLSENLRTLEAAKCMEANDPKRLGWLMNESHASLQHDFEVSCEELDIMALESQKLDGCFGARMTGGGFGGCAIALVAADNADHFQMQISEIYEKRTGIKPNIFITEGAQGTSVVFSNSKFDQTI</sequence>
<evidence type="ECO:0000256" key="3">
    <source>
        <dbReference type="ARBA" id="ARBA00022679"/>
    </source>
</evidence>
<dbReference type="InterPro" id="IPR013750">
    <property type="entry name" value="GHMP_kinase_C_dom"/>
</dbReference>
<dbReference type="InterPro" id="IPR000705">
    <property type="entry name" value="Galactokinase"/>
</dbReference>
<evidence type="ECO:0000256" key="5">
    <source>
        <dbReference type="ARBA" id="ARBA00022741"/>
    </source>
</evidence>
<dbReference type="PANTHER" id="PTHR10457:SF7">
    <property type="entry name" value="GALACTOKINASE-RELATED"/>
    <property type="match status" value="1"/>
</dbReference>
<evidence type="ECO:0000313" key="16">
    <source>
        <dbReference type="Proteomes" id="UP000053370"/>
    </source>
</evidence>
<dbReference type="GO" id="GO:0005524">
    <property type="term" value="F:ATP binding"/>
    <property type="evidence" value="ECO:0007669"/>
    <property type="project" value="UniProtKB-UniRule"/>
</dbReference>
<keyword evidence="2" id="KW-0963">Cytoplasm</keyword>
<dbReference type="PATRIC" id="fig|1678840.3.peg.846"/>
<dbReference type="FunFam" id="3.30.70.890:FF:000001">
    <property type="entry name" value="Galactokinase"/>
    <property type="match status" value="1"/>
</dbReference>
<feature type="domain" description="GHMP kinase C-terminal" evidence="13">
    <location>
        <begin position="274"/>
        <end position="350"/>
    </location>
</feature>
<keyword evidence="16" id="KW-1185">Reference proteome</keyword>
<feature type="domain" description="GHMP kinase N-terminal" evidence="12">
    <location>
        <begin position="106"/>
        <end position="176"/>
    </location>
</feature>
<organism evidence="15">
    <name type="scientific">Flexilinea flocculi</name>
    <dbReference type="NCBI Taxonomy" id="1678840"/>
    <lineage>
        <taxon>Bacteria</taxon>
        <taxon>Bacillati</taxon>
        <taxon>Chloroflexota</taxon>
        <taxon>Anaerolineae</taxon>
        <taxon>Anaerolineales</taxon>
        <taxon>Anaerolineaceae</taxon>
        <taxon>Flexilinea</taxon>
    </lineage>
</organism>
<dbReference type="NCBIfam" id="TIGR00131">
    <property type="entry name" value="gal_kin"/>
    <property type="match status" value="1"/>
</dbReference>
<evidence type="ECO:0000259" key="14">
    <source>
        <dbReference type="Pfam" id="PF10509"/>
    </source>
</evidence>
<evidence type="ECO:0000256" key="10">
    <source>
        <dbReference type="ARBA" id="ARBA00023277"/>
    </source>
</evidence>
<dbReference type="PRINTS" id="PR00959">
    <property type="entry name" value="MEVGALKINASE"/>
</dbReference>
<dbReference type="InterPro" id="IPR036554">
    <property type="entry name" value="GHMP_kinase_C_sf"/>
</dbReference>
<dbReference type="EMBL" id="DF968180">
    <property type="protein sequence ID" value="GAP39752.1"/>
    <property type="molecule type" value="Genomic_DNA"/>
</dbReference>
<keyword evidence="6 15" id="KW-0418">Kinase</keyword>
<evidence type="ECO:0000259" key="13">
    <source>
        <dbReference type="Pfam" id="PF08544"/>
    </source>
</evidence>
<evidence type="ECO:0000256" key="11">
    <source>
        <dbReference type="NCBIfam" id="TIGR00131"/>
    </source>
</evidence>
<dbReference type="InterPro" id="IPR019741">
    <property type="entry name" value="Galactokinase_CS"/>
</dbReference>
<evidence type="ECO:0000313" key="15">
    <source>
        <dbReference type="EMBL" id="GAP39752.1"/>
    </source>
</evidence>
<dbReference type="SUPFAM" id="SSF54211">
    <property type="entry name" value="Ribosomal protein S5 domain 2-like"/>
    <property type="match status" value="1"/>
</dbReference>
<keyword evidence="4" id="KW-0479">Metal-binding</keyword>
<dbReference type="Pfam" id="PF10509">
    <property type="entry name" value="GalKase_gal_bdg"/>
    <property type="match status" value="1"/>
</dbReference>
<evidence type="ECO:0000256" key="1">
    <source>
        <dbReference type="ARBA" id="ARBA00006566"/>
    </source>
</evidence>
<dbReference type="Gene3D" id="3.30.230.10">
    <property type="match status" value="1"/>
</dbReference>
<comment type="similarity">
    <text evidence="1">Belongs to the GHMP kinase family. GalK subfamily.</text>
</comment>
<dbReference type="GO" id="GO:0046872">
    <property type="term" value="F:metal ion binding"/>
    <property type="evidence" value="ECO:0007669"/>
    <property type="project" value="UniProtKB-KW"/>
</dbReference>
<keyword evidence="7" id="KW-0067">ATP-binding</keyword>
<dbReference type="InterPro" id="IPR014721">
    <property type="entry name" value="Ribsml_uS5_D2-typ_fold_subgr"/>
</dbReference>
<evidence type="ECO:0000259" key="12">
    <source>
        <dbReference type="Pfam" id="PF00288"/>
    </source>
</evidence>
<dbReference type="Pfam" id="PF00288">
    <property type="entry name" value="GHMP_kinases_N"/>
    <property type="match status" value="1"/>
</dbReference>
<dbReference type="GO" id="GO:0004335">
    <property type="term" value="F:galactokinase activity"/>
    <property type="evidence" value="ECO:0007669"/>
    <property type="project" value="UniProtKB-UniRule"/>
</dbReference>
<dbReference type="PANTHER" id="PTHR10457">
    <property type="entry name" value="MEVALONATE KINASE/GALACTOKINASE"/>
    <property type="match status" value="1"/>
</dbReference>
<evidence type="ECO:0000256" key="2">
    <source>
        <dbReference type="ARBA" id="ARBA00022490"/>
    </source>
</evidence>
<keyword evidence="3" id="KW-0808">Transferase</keyword>
<evidence type="ECO:0000256" key="9">
    <source>
        <dbReference type="ARBA" id="ARBA00023144"/>
    </source>
</evidence>
<accession>A0A0K8PAR8</accession>
<dbReference type="Proteomes" id="UP000053370">
    <property type="component" value="Unassembled WGS sequence"/>
</dbReference>
<evidence type="ECO:0000256" key="7">
    <source>
        <dbReference type="ARBA" id="ARBA00022840"/>
    </source>
</evidence>
<evidence type="ECO:0000256" key="4">
    <source>
        <dbReference type="ARBA" id="ARBA00022723"/>
    </source>
</evidence>
<dbReference type="InterPro" id="IPR006203">
    <property type="entry name" value="GHMP_knse_ATP-bd_CS"/>
</dbReference>
<dbReference type="PRINTS" id="PR00473">
    <property type="entry name" value="GALCTOKINASE"/>
</dbReference>
<dbReference type="InterPro" id="IPR006206">
    <property type="entry name" value="Mevalonate/galactokinase"/>
</dbReference>
<dbReference type="RefSeq" id="WP_062278451.1">
    <property type="nucleotide sequence ID" value="NZ_DF968180.1"/>
</dbReference>
<keyword evidence="8" id="KW-0460">Magnesium</keyword>
<dbReference type="PROSITE" id="PS00627">
    <property type="entry name" value="GHMP_KINASES_ATP"/>
    <property type="match status" value="1"/>
</dbReference>
<evidence type="ECO:0000256" key="8">
    <source>
        <dbReference type="ARBA" id="ARBA00022842"/>
    </source>
</evidence>
<keyword evidence="10" id="KW-0119">Carbohydrate metabolism</keyword>
<dbReference type="SUPFAM" id="SSF55060">
    <property type="entry name" value="GHMP Kinase, C-terminal domain"/>
    <property type="match status" value="1"/>
</dbReference>
<dbReference type="InterPro" id="IPR006204">
    <property type="entry name" value="GHMP_kinase_N_dom"/>
</dbReference>
<dbReference type="InterPro" id="IPR020568">
    <property type="entry name" value="Ribosomal_Su5_D2-typ_SF"/>
</dbReference>
<dbReference type="EC" id="2.7.1.6" evidence="11"/>
<dbReference type="GO" id="GO:0005829">
    <property type="term" value="C:cytosol"/>
    <property type="evidence" value="ECO:0007669"/>
    <property type="project" value="TreeGrafter"/>
</dbReference>
<dbReference type="PIRSF" id="PIRSF000530">
    <property type="entry name" value="Galactokinase"/>
    <property type="match status" value="1"/>
</dbReference>